<evidence type="ECO:0000313" key="3">
    <source>
        <dbReference type="Proteomes" id="UP001596086"/>
    </source>
</evidence>
<gene>
    <name evidence="2" type="ORF">ACFPO9_15010</name>
</gene>
<dbReference type="Proteomes" id="UP001596086">
    <property type="component" value="Unassembled WGS sequence"/>
</dbReference>
<feature type="transmembrane region" description="Helical" evidence="1">
    <location>
        <begin position="197"/>
        <end position="216"/>
    </location>
</feature>
<sequence length="278" mass="29322">MFDRLKRSFRLVGASAEVLRQNKRLMLFPVISGLALLVVLAAFALPLFGLASIDGFKQGGAYSAAFLFYIVQYFVIFYYNTALVGAVMIRLDGGSPTLGDGLRIANGRIGTIFGYAVISATVGVILRAIQERVGFIGRLIAGLLGAGWTVATFLVVPVIASGERGAMDSISESTALLKRTWGENVAGQVGLSTAFGLLYFFLIAGAVVLTLFMARLGAAPALYFLFATFAVLAGLACMLVHATLSGIYSAVLYRYAVGGSDAPGFDHGALASAFQQKS</sequence>
<dbReference type="Pfam" id="PF19656">
    <property type="entry name" value="DUF6159"/>
    <property type="match status" value="1"/>
</dbReference>
<feature type="transmembrane region" description="Helical" evidence="1">
    <location>
        <begin position="109"/>
        <end position="129"/>
    </location>
</feature>
<name>A0ABW0RYG3_9BURK</name>
<feature type="transmembrane region" description="Helical" evidence="1">
    <location>
        <begin position="25"/>
        <end position="46"/>
    </location>
</feature>
<feature type="transmembrane region" description="Helical" evidence="1">
    <location>
        <begin position="66"/>
        <end position="89"/>
    </location>
</feature>
<evidence type="ECO:0000256" key="1">
    <source>
        <dbReference type="SAM" id="Phobius"/>
    </source>
</evidence>
<dbReference type="InterPro" id="IPR046157">
    <property type="entry name" value="DUF6159"/>
</dbReference>
<proteinExistence type="predicted"/>
<keyword evidence="1" id="KW-0812">Transmembrane</keyword>
<comment type="caution">
    <text evidence="2">The sequence shown here is derived from an EMBL/GenBank/DDBJ whole genome shotgun (WGS) entry which is preliminary data.</text>
</comment>
<reference evidence="3" key="1">
    <citation type="journal article" date="2019" name="Int. J. Syst. Evol. Microbiol.">
        <title>The Global Catalogue of Microorganisms (GCM) 10K type strain sequencing project: providing services to taxonomists for standard genome sequencing and annotation.</title>
        <authorList>
            <consortium name="The Broad Institute Genomics Platform"/>
            <consortium name="The Broad Institute Genome Sequencing Center for Infectious Disease"/>
            <person name="Wu L."/>
            <person name="Ma J."/>
        </authorList>
    </citation>
    <scope>NUCLEOTIDE SEQUENCE [LARGE SCALE GENOMIC DNA]</scope>
    <source>
        <strain evidence="3">CGMCC 4.5798</strain>
    </source>
</reference>
<keyword evidence="3" id="KW-1185">Reference proteome</keyword>
<keyword evidence="1" id="KW-1133">Transmembrane helix</keyword>
<protein>
    <submittedName>
        <fullName evidence="2">DUF6159 family protein</fullName>
    </submittedName>
</protein>
<accession>A0ABW0RYG3</accession>
<keyword evidence="1" id="KW-0472">Membrane</keyword>
<evidence type="ECO:0000313" key="2">
    <source>
        <dbReference type="EMBL" id="MFC5549824.1"/>
    </source>
</evidence>
<feature type="transmembrane region" description="Helical" evidence="1">
    <location>
        <begin position="222"/>
        <end position="244"/>
    </location>
</feature>
<organism evidence="2 3">
    <name type="scientific">Massilia aerilata</name>
    <dbReference type="NCBI Taxonomy" id="453817"/>
    <lineage>
        <taxon>Bacteria</taxon>
        <taxon>Pseudomonadati</taxon>
        <taxon>Pseudomonadota</taxon>
        <taxon>Betaproteobacteria</taxon>
        <taxon>Burkholderiales</taxon>
        <taxon>Oxalobacteraceae</taxon>
        <taxon>Telluria group</taxon>
        <taxon>Massilia</taxon>
    </lineage>
</organism>
<dbReference type="EMBL" id="JBHSMZ010000010">
    <property type="protein sequence ID" value="MFC5549824.1"/>
    <property type="molecule type" value="Genomic_DNA"/>
</dbReference>
<feature type="transmembrane region" description="Helical" evidence="1">
    <location>
        <begin position="135"/>
        <end position="160"/>
    </location>
</feature>
<dbReference type="RefSeq" id="WP_379771923.1">
    <property type="nucleotide sequence ID" value="NZ_JBHSMZ010000010.1"/>
</dbReference>